<name>A0AC60PKJ1_IXOPE</name>
<organism evidence="1 2">
    <name type="scientific">Ixodes persulcatus</name>
    <name type="common">Taiga tick</name>
    <dbReference type="NCBI Taxonomy" id="34615"/>
    <lineage>
        <taxon>Eukaryota</taxon>
        <taxon>Metazoa</taxon>
        <taxon>Ecdysozoa</taxon>
        <taxon>Arthropoda</taxon>
        <taxon>Chelicerata</taxon>
        <taxon>Arachnida</taxon>
        <taxon>Acari</taxon>
        <taxon>Parasitiformes</taxon>
        <taxon>Ixodida</taxon>
        <taxon>Ixodoidea</taxon>
        <taxon>Ixodidae</taxon>
        <taxon>Ixodinae</taxon>
        <taxon>Ixodes</taxon>
    </lineage>
</organism>
<gene>
    <name evidence="1" type="ORF">HPB47_002825</name>
</gene>
<protein>
    <submittedName>
        <fullName evidence="1">Uncharacterized protein</fullName>
    </submittedName>
</protein>
<accession>A0AC60PKJ1</accession>
<comment type="caution">
    <text evidence="1">The sequence shown here is derived from an EMBL/GenBank/DDBJ whole genome shotgun (WGS) entry which is preliminary data.</text>
</comment>
<evidence type="ECO:0000313" key="2">
    <source>
        <dbReference type="Proteomes" id="UP000805193"/>
    </source>
</evidence>
<keyword evidence="2" id="KW-1185">Reference proteome</keyword>
<dbReference type="Proteomes" id="UP000805193">
    <property type="component" value="Unassembled WGS sequence"/>
</dbReference>
<proteinExistence type="predicted"/>
<evidence type="ECO:0000313" key="1">
    <source>
        <dbReference type="EMBL" id="KAG0421277.1"/>
    </source>
</evidence>
<sequence>MTRTAPVSAMERPSPLSGSGFKLFPPNRVPSGVPAAALAIRGPVPFGRKSSDQRAAKKGFPSSGQRCRQATSGVFFHGPRNSCACGAPSPSPPVEMEAALGGSKKILAFAQKLTARWEQRTRRTNQPSSFHHLTPPSARAAAARSAPTCRKIDVRLVQGSRSLHRAVS</sequence>
<dbReference type="EMBL" id="JABSTQ010010393">
    <property type="protein sequence ID" value="KAG0421277.1"/>
    <property type="molecule type" value="Genomic_DNA"/>
</dbReference>
<reference evidence="1 2" key="1">
    <citation type="journal article" date="2020" name="Cell">
        <title>Large-Scale Comparative Analyses of Tick Genomes Elucidate Their Genetic Diversity and Vector Capacities.</title>
        <authorList>
            <consortium name="Tick Genome and Microbiome Consortium (TIGMIC)"/>
            <person name="Jia N."/>
            <person name="Wang J."/>
            <person name="Shi W."/>
            <person name="Du L."/>
            <person name="Sun Y."/>
            <person name="Zhan W."/>
            <person name="Jiang J.F."/>
            <person name="Wang Q."/>
            <person name="Zhang B."/>
            <person name="Ji P."/>
            <person name="Bell-Sakyi L."/>
            <person name="Cui X.M."/>
            <person name="Yuan T.T."/>
            <person name="Jiang B.G."/>
            <person name="Yang W.F."/>
            <person name="Lam T.T."/>
            <person name="Chang Q.C."/>
            <person name="Ding S.J."/>
            <person name="Wang X.J."/>
            <person name="Zhu J.G."/>
            <person name="Ruan X.D."/>
            <person name="Zhao L."/>
            <person name="Wei J.T."/>
            <person name="Ye R.Z."/>
            <person name="Que T.C."/>
            <person name="Du C.H."/>
            <person name="Zhou Y.H."/>
            <person name="Cheng J.X."/>
            <person name="Dai P.F."/>
            <person name="Guo W.B."/>
            <person name="Han X.H."/>
            <person name="Huang E.J."/>
            <person name="Li L.F."/>
            <person name="Wei W."/>
            <person name="Gao Y.C."/>
            <person name="Liu J.Z."/>
            <person name="Shao H.Z."/>
            <person name="Wang X."/>
            <person name="Wang C.C."/>
            <person name="Yang T.C."/>
            <person name="Huo Q.B."/>
            <person name="Li W."/>
            <person name="Chen H.Y."/>
            <person name="Chen S.E."/>
            <person name="Zhou L.G."/>
            <person name="Ni X.B."/>
            <person name="Tian J.H."/>
            <person name="Sheng Y."/>
            <person name="Liu T."/>
            <person name="Pan Y.S."/>
            <person name="Xia L.Y."/>
            <person name="Li J."/>
            <person name="Zhao F."/>
            <person name="Cao W.C."/>
        </authorList>
    </citation>
    <scope>NUCLEOTIDE SEQUENCE [LARGE SCALE GENOMIC DNA]</scope>
    <source>
        <strain evidence="1">Iper-2018</strain>
    </source>
</reference>